<accession>A0A1F5WNW3</accession>
<sequence>MDNSTPIKLEPRTVAFADGTVATYSLASEFDLAVAAEDLGKARFIAMSPDNRIFIPDMVDWNLSREGRIIILEDFDAETHKFKSKSIYLSGLRGPNSVEFYTDRAGKSWIYIALTEKLIRYPYKSGDMAPTAKPELISLFPNKQNPTALGIVWHVTRTILFHEDVLYVSVGSGCNVCEEAQGDKRAMILAMDPDGKNARTYVDGLKNAVGISWAEGALYATENGVDHLGADLPDDVMYKLTEGENYGWPYCYESNGKKNKELSWNWKRVPISCENVPMSFVSFGPHTAPLGITYFENAHPFINKAFLVAQHGSHKVEIRNGYNILRVTMDGKQEVFMNGFLGEGDKRFGRPVHVFQYDENSFFFTDDFGGRLYFVYAK</sequence>
<dbReference type="Pfam" id="PF22807">
    <property type="entry name" value="TrAA12"/>
    <property type="match status" value="1"/>
</dbReference>
<feature type="domain" description="Pyrroloquinoline quinone-dependent pyranose dehydrogenase beta-propeller" evidence="1">
    <location>
        <begin position="106"/>
        <end position="331"/>
    </location>
</feature>
<organism evidence="2 3">
    <name type="scientific">Candidatus Giovannonibacteria bacterium RIFCSPHIGHO2_12_FULL_43_15</name>
    <dbReference type="NCBI Taxonomy" id="1798341"/>
    <lineage>
        <taxon>Bacteria</taxon>
        <taxon>Candidatus Giovannoniibacteriota</taxon>
    </lineage>
</organism>
<comment type="caution">
    <text evidence="2">The sequence shown here is derived from an EMBL/GenBank/DDBJ whole genome shotgun (WGS) entry which is preliminary data.</text>
</comment>
<reference evidence="2 3" key="1">
    <citation type="journal article" date="2016" name="Nat. Commun.">
        <title>Thousands of microbial genomes shed light on interconnected biogeochemical processes in an aquifer system.</title>
        <authorList>
            <person name="Anantharaman K."/>
            <person name="Brown C.T."/>
            <person name="Hug L.A."/>
            <person name="Sharon I."/>
            <person name="Castelle C.J."/>
            <person name="Probst A.J."/>
            <person name="Thomas B.C."/>
            <person name="Singh A."/>
            <person name="Wilkins M.J."/>
            <person name="Karaoz U."/>
            <person name="Brodie E.L."/>
            <person name="Williams K.H."/>
            <person name="Hubbard S.S."/>
            <person name="Banfield J.F."/>
        </authorList>
    </citation>
    <scope>NUCLEOTIDE SEQUENCE [LARGE SCALE GENOMIC DNA]</scope>
</reference>
<name>A0A1F5WNW3_9BACT</name>
<dbReference type="InterPro" id="IPR011042">
    <property type="entry name" value="6-blade_b-propeller_TolB-like"/>
</dbReference>
<dbReference type="Proteomes" id="UP000177723">
    <property type="component" value="Unassembled WGS sequence"/>
</dbReference>
<dbReference type="AlphaFoldDB" id="A0A1F5WNW3"/>
<dbReference type="SUPFAM" id="SSF50952">
    <property type="entry name" value="Soluble quinoprotein glucose dehydrogenase"/>
    <property type="match status" value="1"/>
</dbReference>
<dbReference type="InterPro" id="IPR054539">
    <property type="entry name" value="Beta-prop_PDH"/>
</dbReference>
<evidence type="ECO:0000259" key="1">
    <source>
        <dbReference type="Pfam" id="PF22807"/>
    </source>
</evidence>
<gene>
    <name evidence="2" type="ORF">A3F23_03510</name>
</gene>
<proteinExistence type="predicted"/>
<evidence type="ECO:0000313" key="3">
    <source>
        <dbReference type="Proteomes" id="UP000177723"/>
    </source>
</evidence>
<dbReference type="InterPro" id="IPR011041">
    <property type="entry name" value="Quinoprot_gluc/sorb_DH_b-prop"/>
</dbReference>
<dbReference type="Gene3D" id="2.120.10.30">
    <property type="entry name" value="TolB, C-terminal domain"/>
    <property type="match status" value="1"/>
</dbReference>
<evidence type="ECO:0000313" key="2">
    <source>
        <dbReference type="EMBL" id="OGF77353.1"/>
    </source>
</evidence>
<protein>
    <recommendedName>
        <fullName evidence="1">Pyrroloquinoline quinone-dependent pyranose dehydrogenase beta-propeller domain-containing protein</fullName>
    </recommendedName>
</protein>
<dbReference type="EMBL" id="MFHT01000021">
    <property type="protein sequence ID" value="OGF77353.1"/>
    <property type="molecule type" value="Genomic_DNA"/>
</dbReference>